<keyword evidence="2" id="KW-1133">Transmembrane helix</keyword>
<sequence>MADPCVLEPARRPSALRRRGAPIVCLALLTAGVVAVSTCAWGLSKDNAPLASGPVSLKPVSSIRPVISGGPGRLAGDAARRGVRDVKSRAYVPGVTRLKITDPKYQKLPDCPDIMWNTDGIDTDAIPTEVDSVFPKSLEASDLGISNGASAEEELRQVGQKRTEILSSLEKHGAVLIKGLGVSKDVNGYRQVLNELGFVACKDPLAARKSLDNEVKKVVPNTAGLGLHHDRSDYAPRNNIYDEHVESPKMPWYSAFVCFKPALEGGEFRILDGQRMVREMDRDVLKRLYDKNYRSAEVYGLWLPQSIMNMFVGWAIKVLPEPIEWKWRSLVNPNYKIRSFFKAPPEGWSDISSPPQILTDIWRCEVLLEEQSPLNRHPKTGEVVWFNNIHLWEGDKAQWKDKFKDSLGARSKAVYGDGTTIAKEDLSHIVKLTEKNEVKIAMQPGDVVLVDNYRVLHGRESFKNSREQTRLHAVTFGQTFDG</sequence>
<dbReference type="PANTHER" id="PTHR10696">
    <property type="entry name" value="GAMMA-BUTYROBETAINE HYDROXYLASE-RELATED"/>
    <property type="match status" value="1"/>
</dbReference>
<dbReference type="InterPro" id="IPR050411">
    <property type="entry name" value="AlphaKG_dependent_hydroxylases"/>
</dbReference>
<dbReference type="AlphaFoldDB" id="A0A7S3YQD8"/>
<dbReference type="InterPro" id="IPR042098">
    <property type="entry name" value="TauD-like_sf"/>
</dbReference>
<name>A0A7S3YQD8_9EUKA</name>
<dbReference type="PANTHER" id="PTHR10696:SF21">
    <property type="entry name" value="TAUD_TFDA-LIKE DOMAIN-CONTAINING PROTEIN"/>
    <property type="match status" value="1"/>
</dbReference>
<accession>A0A7S3YQD8</accession>
<dbReference type="Pfam" id="PF02668">
    <property type="entry name" value="TauD"/>
    <property type="match status" value="1"/>
</dbReference>
<proteinExistence type="predicted"/>
<organism evidence="4">
    <name type="scientific">Lotharella globosa</name>
    <dbReference type="NCBI Taxonomy" id="91324"/>
    <lineage>
        <taxon>Eukaryota</taxon>
        <taxon>Sar</taxon>
        <taxon>Rhizaria</taxon>
        <taxon>Cercozoa</taxon>
        <taxon>Chlorarachniophyceae</taxon>
        <taxon>Lotharella</taxon>
    </lineage>
</organism>
<dbReference type="GO" id="GO:0016491">
    <property type="term" value="F:oxidoreductase activity"/>
    <property type="evidence" value="ECO:0007669"/>
    <property type="project" value="UniProtKB-KW"/>
</dbReference>
<dbReference type="InterPro" id="IPR003819">
    <property type="entry name" value="TauD/TfdA-like"/>
</dbReference>
<dbReference type="Gene3D" id="3.60.130.10">
    <property type="entry name" value="Clavaminate synthase-like"/>
    <property type="match status" value="1"/>
</dbReference>
<evidence type="ECO:0000256" key="2">
    <source>
        <dbReference type="SAM" id="Phobius"/>
    </source>
</evidence>
<protein>
    <recommendedName>
        <fullName evidence="3">TauD/TfdA-like domain-containing protein</fullName>
    </recommendedName>
</protein>
<feature type="domain" description="TauD/TfdA-like" evidence="3">
    <location>
        <begin position="160"/>
        <end position="472"/>
    </location>
</feature>
<evidence type="ECO:0000313" key="4">
    <source>
        <dbReference type="EMBL" id="CAE0658634.1"/>
    </source>
</evidence>
<dbReference type="SUPFAM" id="SSF51197">
    <property type="entry name" value="Clavaminate synthase-like"/>
    <property type="match status" value="1"/>
</dbReference>
<reference evidence="4" key="1">
    <citation type="submission" date="2021-01" db="EMBL/GenBank/DDBJ databases">
        <authorList>
            <person name="Corre E."/>
            <person name="Pelletier E."/>
            <person name="Niang G."/>
            <person name="Scheremetjew M."/>
            <person name="Finn R."/>
            <person name="Kale V."/>
            <person name="Holt S."/>
            <person name="Cochrane G."/>
            <person name="Meng A."/>
            <person name="Brown T."/>
            <person name="Cohen L."/>
        </authorList>
    </citation>
    <scope>NUCLEOTIDE SEQUENCE</scope>
    <source>
        <strain evidence="4">CCCM811</strain>
    </source>
</reference>
<keyword evidence="2" id="KW-0812">Transmembrane</keyword>
<feature type="transmembrane region" description="Helical" evidence="2">
    <location>
        <begin position="21"/>
        <end position="43"/>
    </location>
</feature>
<keyword evidence="2" id="KW-0472">Membrane</keyword>
<evidence type="ECO:0000259" key="3">
    <source>
        <dbReference type="Pfam" id="PF02668"/>
    </source>
</evidence>
<evidence type="ECO:0000256" key="1">
    <source>
        <dbReference type="ARBA" id="ARBA00023002"/>
    </source>
</evidence>
<dbReference type="EMBL" id="HBIV01013909">
    <property type="protein sequence ID" value="CAE0658634.1"/>
    <property type="molecule type" value="Transcribed_RNA"/>
</dbReference>
<gene>
    <name evidence="4" type="ORF">LGLO00237_LOCUS10206</name>
</gene>
<keyword evidence="1" id="KW-0560">Oxidoreductase</keyword>